<organism evidence="2 3">
    <name type="scientific">Macrophomina phaseolina</name>
    <dbReference type="NCBI Taxonomy" id="35725"/>
    <lineage>
        <taxon>Eukaryota</taxon>
        <taxon>Fungi</taxon>
        <taxon>Dikarya</taxon>
        <taxon>Ascomycota</taxon>
        <taxon>Pezizomycotina</taxon>
        <taxon>Dothideomycetes</taxon>
        <taxon>Dothideomycetes incertae sedis</taxon>
        <taxon>Botryosphaeriales</taxon>
        <taxon>Botryosphaeriaceae</taxon>
        <taxon>Macrophomina</taxon>
    </lineage>
</organism>
<dbReference type="InterPro" id="IPR014710">
    <property type="entry name" value="RmlC-like_jellyroll"/>
</dbReference>
<comment type="caution">
    <text evidence="2">The sequence shown here is derived from an EMBL/GenBank/DDBJ whole genome shotgun (WGS) entry which is preliminary data.</text>
</comment>
<protein>
    <recommendedName>
        <fullName evidence="1">Cupin type-2 domain-containing protein</fullName>
    </recommendedName>
</protein>
<dbReference type="Gene3D" id="2.60.120.10">
    <property type="entry name" value="Jelly Rolls"/>
    <property type="match status" value="1"/>
</dbReference>
<dbReference type="PANTHER" id="PTHR36156:SF2">
    <property type="entry name" value="CUPIN TYPE-2 DOMAIN-CONTAINING PROTEIN"/>
    <property type="match status" value="1"/>
</dbReference>
<dbReference type="InterPro" id="IPR011051">
    <property type="entry name" value="RmlC_Cupin_sf"/>
</dbReference>
<reference evidence="2 3" key="1">
    <citation type="journal article" date="2021" name="Nat. Commun.">
        <title>Genetic determinants of endophytism in the Arabidopsis root mycobiome.</title>
        <authorList>
            <person name="Mesny F."/>
            <person name="Miyauchi S."/>
            <person name="Thiergart T."/>
            <person name="Pickel B."/>
            <person name="Atanasova L."/>
            <person name="Karlsson M."/>
            <person name="Huettel B."/>
            <person name="Barry K.W."/>
            <person name="Haridas S."/>
            <person name="Chen C."/>
            <person name="Bauer D."/>
            <person name="Andreopoulos W."/>
            <person name="Pangilinan J."/>
            <person name="LaButti K."/>
            <person name="Riley R."/>
            <person name="Lipzen A."/>
            <person name="Clum A."/>
            <person name="Drula E."/>
            <person name="Henrissat B."/>
            <person name="Kohler A."/>
            <person name="Grigoriev I.V."/>
            <person name="Martin F.M."/>
            <person name="Hacquard S."/>
        </authorList>
    </citation>
    <scope>NUCLEOTIDE SEQUENCE [LARGE SCALE GENOMIC DNA]</scope>
    <source>
        <strain evidence="2 3">MPI-SDFR-AT-0080</strain>
    </source>
</reference>
<dbReference type="InterPro" id="IPR047142">
    <property type="entry name" value="OryJ/VirC-like"/>
</dbReference>
<feature type="domain" description="Cupin type-2" evidence="1">
    <location>
        <begin position="73"/>
        <end position="140"/>
    </location>
</feature>
<name>A0ABQ8FZV9_9PEZI</name>
<evidence type="ECO:0000259" key="1">
    <source>
        <dbReference type="Pfam" id="PF07883"/>
    </source>
</evidence>
<gene>
    <name evidence="2" type="ORF">B0J12DRAFT_253005</name>
</gene>
<dbReference type="EMBL" id="JAGTJR010000032">
    <property type="protein sequence ID" value="KAH7038912.1"/>
    <property type="molecule type" value="Genomic_DNA"/>
</dbReference>
<proteinExistence type="predicted"/>
<evidence type="ECO:0000313" key="2">
    <source>
        <dbReference type="EMBL" id="KAH7038912.1"/>
    </source>
</evidence>
<dbReference type="Pfam" id="PF07883">
    <property type="entry name" value="Cupin_2"/>
    <property type="match status" value="1"/>
</dbReference>
<dbReference type="SUPFAM" id="SSF51182">
    <property type="entry name" value="RmlC-like cupins"/>
    <property type="match status" value="1"/>
</dbReference>
<dbReference type="CDD" id="cd02231">
    <property type="entry name" value="cupin_BLL6423-like"/>
    <property type="match status" value="1"/>
</dbReference>
<keyword evidence="3" id="KW-1185">Reference proteome</keyword>
<sequence>MAEPKPQRRIVTTHKGTNSAIMIDETLLPNPGPGGAGERVLWQSHEYPANVDEDKDHATPSKGFYAKGSTIRIVDIPPHSTGFNHRTNSLDYGIVMDGSVELALDDGSKTMIHAGDVVVQRATMHQWNNPTDKTTRVIFVLMPATPRHVDGVELEESKLPKLPGQEE</sequence>
<evidence type="ECO:0000313" key="3">
    <source>
        <dbReference type="Proteomes" id="UP000774617"/>
    </source>
</evidence>
<dbReference type="Proteomes" id="UP000774617">
    <property type="component" value="Unassembled WGS sequence"/>
</dbReference>
<dbReference type="InterPro" id="IPR013096">
    <property type="entry name" value="Cupin_2"/>
</dbReference>
<accession>A0ABQ8FZV9</accession>
<dbReference type="PANTHER" id="PTHR36156">
    <property type="entry name" value="SLR2101 PROTEIN"/>
    <property type="match status" value="1"/>
</dbReference>